<evidence type="ECO:0000256" key="2">
    <source>
        <dbReference type="HAMAP-Rule" id="MF_02128"/>
    </source>
</evidence>
<comment type="caution">
    <text evidence="2">Lacks conserved residue(s) required for the propagation of feature annotation.</text>
</comment>
<dbReference type="HAMAP" id="MF_02128">
    <property type="entry name" value="TMP_kinase"/>
    <property type="match status" value="1"/>
</dbReference>
<dbReference type="Gene3D" id="3.30.1330.10">
    <property type="entry name" value="PurM-like, N-terminal domain"/>
    <property type="match status" value="1"/>
</dbReference>
<dbReference type="RefSeq" id="WP_274152912.1">
    <property type="nucleotide sequence ID" value="NZ_CP117812.1"/>
</dbReference>
<feature type="binding site" evidence="2">
    <location>
        <begin position="120"/>
        <end position="121"/>
    </location>
    <ligand>
        <name>ATP</name>
        <dbReference type="ChEBI" id="CHEBI:30616"/>
    </ligand>
</feature>
<evidence type="ECO:0000259" key="3">
    <source>
        <dbReference type="Pfam" id="PF00586"/>
    </source>
</evidence>
<keyword evidence="2" id="KW-0547">Nucleotide-binding</keyword>
<dbReference type="EMBL" id="CP117812">
    <property type="protein sequence ID" value="WDE98122.1"/>
    <property type="molecule type" value="Genomic_DNA"/>
</dbReference>
<dbReference type="InterPro" id="IPR036676">
    <property type="entry name" value="PurM-like_C_sf"/>
</dbReference>
<evidence type="ECO:0000313" key="4">
    <source>
        <dbReference type="EMBL" id="WDE98122.1"/>
    </source>
</evidence>
<feature type="binding site" evidence="2">
    <location>
        <position position="240"/>
    </location>
    <ligand>
        <name>substrate</name>
    </ligand>
</feature>
<dbReference type="Proteomes" id="UP001214250">
    <property type="component" value="Chromosome 2"/>
</dbReference>
<feature type="binding site" evidence="2">
    <location>
        <position position="121"/>
    </location>
    <ligand>
        <name>Mg(2+)</name>
        <dbReference type="ChEBI" id="CHEBI:18420"/>
        <label>1</label>
    </ligand>
</feature>
<comment type="miscellaneous">
    <text evidence="2">Reaction mechanism of ThiL seems to utilize a direct, inline transfer of the gamma-phosphate of ATP to TMP rather than a phosphorylated enzyme intermediate.</text>
</comment>
<sequence length="300" mass="33294">MTEDDFLKDLFSKLPTGDSNLTVPNGDDTAAFRSTTGMHTLIACDQLIEGRHYLSDTPPKICGAKLLKRNLSDIAAMGGIPKYAVLSCNVNNDCPEQWLKDFHQGLLDCAQQYNVQLIGGDLASSPGPNAFSLTITGESSQPIQRSGAEDGDLLFATGEFGLSFPSEHHLHFTPRIKEGQFLANFAKAMIDLTDGLLLDSQRLLNASKQTLDLQLFKELIPPRSHHQELASFQEILTDGEDYELIFAIPANREIELQNSWPFETKLSKIGEFKKGTGKIYDNEHLLLDIHTNKGFDHFQS</sequence>
<dbReference type="GO" id="GO:0016301">
    <property type="term" value="F:kinase activity"/>
    <property type="evidence" value="ECO:0007669"/>
    <property type="project" value="UniProtKB-KW"/>
</dbReference>
<dbReference type="SUPFAM" id="SSF56042">
    <property type="entry name" value="PurM C-terminal domain-like"/>
    <property type="match status" value="1"/>
</dbReference>
<feature type="binding site" evidence="2">
    <location>
        <position position="73"/>
    </location>
    <ligand>
        <name>Mg(2+)</name>
        <dbReference type="ChEBI" id="CHEBI:18420"/>
        <label>4</label>
    </ligand>
</feature>
<evidence type="ECO:0000256" key="1">
    <source>
        <dbReference type="ARBA" id="ARBA00022977"/>
    </source>
</evidence>
<dbReference type="InterPro" id="IPR016188">
    <property type="entry name" value="PurM-like_N"/>
</dbReference>
<dbReference type="InterPro" id="IPR036921">
    <property type="entry name" value="PurM-like_N_sf"/>
</dbReference>
<feature type="binding site" evidence="2">
    <location>
        <position position="73"/>
    </location>
    <ligand>
        <name>Mg(2+)</name>
        <dbReference type="ChEBI" id="CHEBI:18420"/>
        <label>2</label>
    </ligand>
</feature>
<dbReference type="PIRSF" id="PIRSF005303">
    <property type="entry name" value="Thiam_monoph_kin"/>
    <property type="match status" value="1"/>
</dbReference>
<dbReference type="EC" id="2.7.4.16" evidence="2"/>
<feature type="binding site" evidence="2">
    <location>
        <position position="52"/>
    </location>
    <ligand>
        <name>substrate</name>
    </ligand>
</feature>
<feature type="domain" description="PurM-like N-terminal" evidence="3">
    <location>
        <begin position="26"/>
        <end position="137"/>
    </location>
</feature>
<feature type="binding site" evidence="2">
    <location>
        <position position="28"/>
    </location>
    <ligand>
        <name>Mg(2+)</name>
        <dbReference type="ChEBI" id="CHEBI:18420"/>
        <label>3</label>
    </ligand>
</feature>
<keyword evidence="1 2" id="KW-0784">Thiamine biosynthesis</keyword>
<feature type="binding site" evidence="2">
    <location>
        <position position="73"/>
    </location>
    <ligand>
        <name>Mg(2+)</name>
        <dbReference type="ChEBI" id="CHEBI:18420"/>
        <label>3</label>
    </ligand>
</feature>
<protein>
    <recommendedName>
        <fullName evidence="2">Thiamine-monophosphate kinase</fullName>
        <shortName evidence="2">TMP kinase</shortName>
        <shortName evidence="2">Thiamine-phosphate kinase</shortName>
        <ecNumber evidence="2">2.7.4.16</ecNumber>
    </recommendedName>
</protein>
<feature type="binding site" evidence="2">
    <location>
        <position position="191"/>
    </location>
    <ligand>
        <name>Mg(2+)</name>
        <dbReference type="ChEBI" id="CHEBI:18420"/>
        <label>3</label>
    </ligand>
</feature>
<dbReference type="SUPFAM" id="SSF55326">
    <property type="entry name" value="PurM N-terminal domain-like"/>
    <property type="match status" value="1"/>
</dbReference>
<comment type="pathway">
    <text evidence="2">Cofactor biosynthesis; thiamine diphosphate biosynthesis; thiamine diphosphate from thiamine phosphate: step 1/1.</text>
</comment>
<dbReference type="PANTHER" id="PTHR30270:SF0">
    <property type="entry name" value="THIAMINE-MONOPHOSPHATE KINASE"/>
    <property type="match status" value="1"/>
</dbReference>
<dbReference type="InterPro" id="IPR006283">
    <property type="entry name" value="ThiL-like"/>
</dbReference>
<reference evidence="4 5" key="1">
    <citation type="submission" date="2023-02" db="EMBL/GenBank/DDBJ databases">
        <title>Genome sequence of Lentisphaera profundi SAORIC-696.</title>
        <authorList>
            <person name="Kim e."/>
            <person name="Cho J.-C."/>
            <person name="Choi A."/>
            <person name="Kang I."/>
        </authorList>
    </citation>
    <scope>NUCLEOTIDE SEQUENCE [LARGE SCALE GENOMIC DNA]</scope>
    <source>
        <strain evidence="4 5">SAORIC-696</strain>
    </source>
</reference>
<comment type="catalytic activity">
    <reaction evidence="2">
        <text>thiamine phosphate + ATP = thiamine diphosphate + ADP</text>
        <dbReference type="Rhea" id="RHEA:15913"/>
        <dbReference type="ChEBI" id="CHEBI:30616"/>
        <dbReference type="ChEBI" id="CHEBI:37575"/>
        <dbReference type="ChEBI" id="CHEBI:58937"/>
        <dbReference type="ChEBI" id="CHEBI:456216"/>
        <dbReference type="EC" id="2.7.4.16"/>
    </reaction>
</comment>
<feature type="binding site" evidence="2">
    <location>
        <position position="194"/>
    </location>
    <ligand>
        <name>Mg(2+)</name>
        <dbReference type="ChEBI" id="CHEBI:18420"/>
        <label>5</label>
    </ligand>
</feature>
<keyword evidence="2" id="KW-0479">Metal-binding</keyword>
<keyword evidence="2" id="KW-0067">ATP-binding</keyword>
<feature type="binding site" evidence="2">
    <location>
        <position position="193"/>
    </location>
    <ligand>
        <name>ATP</name>
        <dbReference type="ChEBI" id="CHEBI:30616"/>
    </ligand>
</feature>
<evidence type="ECO:0000313" key="5">
    <source>
        <dbReference type="Proteomes" id="UP001214250"/>
    </source>
</evidence>
<keyword evidence="2" id="KW-0808">Transferase</keyword>
<gene>
    <name evidence="2" type="primary">thiL</name>
    <name evidence="4" type="ORF">PQO03_20085</name>
</gene>
<feature type="binding site" evidence="2">
    <location>
        <position position="145"/>
    </location>
    <ligand>
        <name>ATP</name>
        <dbReference type="ChEBI" id="CHEBI:30616"/>
    </ligand>
</feature>
<feature type="binding site" evidence="2">
    <location>
        <position position="295"/>
    </location>
    <ligand>
        <name>substrate</name>
    </ligand>
</feature>
<accession>A0ABY7VWM1</accession>
<name>A0ABY7VWM1_9BACT</name>
<keyword evidence="5" id="KW-1185">Reference proteome</keyword>
<proteinExistence type="inferred from homology"/>
<feature type="binding site" evidence="2">
    <location>
        <position position="45"/>
    </location>
    <ligand>
        <name>Mg(2+)</name>
        <dbReference type="ChEBI" id="CHEBI:18420"/>
        <label>2</label>
    </ligand>
</feature>
<keyword evidence="2" id="KW-0460">Magnesium</keyword>
<organism evidence="4 5">
    <name type="scientific">Lentisphaera profundi</name>
    <dbReference type="NCBI Taxonomy" id="1658616"/>
    <lineage>
        <taxon>Bacteria</taxon>
        <taxon>Pseudomonadati</taxon>
        <taxon>Lentisphaerota</taxon>
        <taxon>Lentisphaeria</taxon>
        <taxon>Lentisphaerales</taxon>
        <taxon>Lentisphaeraceae</taxon>
        <taxon>Lentisphaera</taxon>
    </lineage>
</organism>
<dbReference type="CDD" id="cd02194">
    <property type="entry name" value="ThiL"/>
    <property type="match status" value="1"/>
</dbReference>
<keyword evidence="2 4" id="KW-0418">Kinase</keyword>
<dbReference type="Gene3D" id="3.90.650.10">
    <property type="entry name" value="PurM-like C-terminal domain"/>
    <property type="match status" value="1"/>
</dbReference>
<feature type="binding site" evidence="2">
    <location>
        <position position="45"/>
    </location>
    <ligand>
        <name>Mg(2+)</name>
        <dbReference type="ChEBI" id="CHEBI:18420"/>
        <label>1</label>
    </ligand>
</feature>
<dbReference type="PANTHER" id="PTHR30270">
    <property type="entry name" value="THIAMINE-MONOPHOSPHATE KINASE"/>
    <property type="match status" value="1"/>
</dbReference>
<feature type="binding site" evidence="2">
    <location>
        <position position="28"/>
    </location>
    <ligand>
        <name>Mg(2+)</name>
        <dbReference type="ChEBI" id="CHEBI:18420"/>
        <label>4</label>
    </ligand>
</feature>
<comment type="function">
    <text evidence="2">Catalyzes the ATP-dependent phosphorylation of thiamine-monophosphate (TMP) to form thiamine-pyrophosphate (TPP), the active form of vitamin B1.</text>
</comment>
<comment type="similarity">
    <text evidence="2">Belongs to the thiamine-monophosphate kinase family.</text>
</comment>
<dbReference type="Pfam" id="PF00586">
    <property type="entry name" value="AIRS"/>
    <property type="match status" value="1"/>
</dbReference>